<accession>A0ABS8ES11</accession>
<reference evidence="1" key="1">
    <citation type="submission" date="2021-03" db="EMBL/GenBank/DDBJ databases">
        <authorList>
            <person name="Ping X."/>
        </authorList>
    </citation>
    <scope>NUCLEOTIDE SEQUENCE</scope>
    <source>
        <strain evidence="1">E313</strain>
    </source>
</reference>
<name>A0ABS8ES11_9FLAO</name>
<evidence type="ECO:0000313" key="2">
    <source>
        <dbReference type="Proteomes" id="UP000778797"/>
    </source>
</evidence>
<dbReference type="RefSeq" id="WP_227477590.1">
    <property type="nucleotide sequence ID" value="NZ_JAFMPT010000015.1"/>
</dbReference>
<keyword evidence="2" id="KW-1185">Reference proteome</keyword>
<reference evidence="1" key="2">
    <citation type="submission" date="2021-10" db="EMBL/GenBank/DDBJ databases">
        <title>Genome of Winogradskyella sp. E313.</title>
        <authorList>
            <person name="Zhou Y."/>
        </authorList>
    </citation>
    <scope>NUCLEOTIDE SEQUENCE</scope>
    <source>
        <strain evidence="1">E313</strain>
    </source>
</reference>
<proteinExistence type="predicted"/>
<sequence>MTKRILHITNGDALTDYLRELNYTHDILTWREMLCEGPTIPAINEEFFSIRRQFLTNQYNIKTDRYNLDKDLKILEQADQYTEIILWFEYDLFCHINMIGVINLLHQKEINKPLYLVCSGRVKGEKSLKGLGELNPDQLDQHYKNKVQITEKDKALAIALWRTYCGKDHNILKPYITKNSSFKYLSNCLKAHLKRFPNQKTGLSIIEENILKIIKDQDIKSKHHLLGYCLSHQGFYGFGDTQFKRIIDKLNPFFTIENTSLKLNRKGHEALLGHHNFALEVNNDMAFGGLSRLDYQFSDAENKLIKTVFNAN</sequence>
<evidence type="ECO:0000313" key="1">
    <source>
        <dbReference type="EMBL" id="MCC1485097.1"/>
    </source>
</evidence>
<gene>
    <name evidence="1" type="ORF">J1C55_10890</name>
</gene>
<comment type="caution">
    <text evidence="1">The sequence shown here is derived from an EMBL/GenBank/DDBJ whole genome shotgun (WGS) entry which is preliminary data.</text>
</comment>
<dbReference type="Proteomes" id="UP000778797">
    <property type="component" value="Unassembled WGS sequence"/>
</dbReference>
<organism evidence="1 2">
    <name type="scientific">Winogradskyella immobilis</name>
    <dbReference type="NCBI Taxonomy" id="2816852"/>
    <lineage>
        <taxon>Bacteria</taxon>
        <taxon>Pseudomonadati</taxon>
        <taxon>Bacteroidota</taxon>
        <taxon>Flavobacteriia</taxon>
        <taxon>Flavobacteriales</taxon>
        <taxon>Flavobacteriaceae</taxon>
        <taxon>Winogradskyella</taxon>
    </lineage>
</organism>
<protein>
    <submittedName>
        <fullName evidence="1">DUF1835 domain-containing protein</fullName>
    </submittedName>
</protein>
<dbReference type="EMBL" id="JAFMPT010000015">
    <property type="protein sequence ID" value="MCC1485097.1"/>
    <property type="molecule type" value="Genomic_DNA"/>
</dbReference>